<gene>
    <name evidence="1" type="ORF">C0081_04355</name>
</gene>
<evidence type="ECO:0000313" key="2">
    <source>
        <dbReference type="Proteomes" id="UP000234881"/>
    </source>
</evidence>
<sequence>MEVLVQSRRIKRAALKLMRKLPKKQSRYSLHGCSESQYRNFHIAYTATVSAFF</sequence>
<evidence type="ECO:0000313" key="1">
    <source>
        <dbReference type="EMBL" id="PLW78460.1"/>
    </source>
</evidence>
<proteinExistence type="predicted"/>
<dbReference type="EMBL" id="PKUQ01000007">
    <property type="protein sequence ID" value="PLW78460.1"/>
    <property type="molecule type" value="Genomic_DNA"/>
</dbReference>
<organism evidence="1 2">
    <name type="scientific">Cohaesibacter celericrescens</name>
    <dbReference type="NCBI Taxonomy" id="2067669"/>
    <lineage>
        <taxon>Bacteria</taxon>
        <taxon>Pseudomonadati</taxon>
        <taxon>Pseudomonadota</taxon>
        <taxon>Alphaproteobacteria</taxon>
        <taxon>Hyphomicrobiales</taxon>
        <taxon>Cohaesibacteraceae</taxon>
    </lineage>
</organism>
<reference evidence="1 2" key="1">
    <citation type="submission" date="2018-01" db="EMBL/GenBank/DDBJ databases">
        <title>The draft genome sequence of Cohaesibacter sp. H1304.</title>
        <authorList>
            <person name="Wang N.-N."/>
            <person name="Du Z.-J."/>
        </authorList>
    </citation>
    <scope>NUCLEOTIDE SEQUENCE [LARGE SCALE GENOMIC DNA]</scope>
    <source>
        <strain evidence="1 2">H1304</strain>
    </source>
</reference>
<dbReference type="Proteomes" id="UP000234881">
    <property type="component" value="Unassembled WGS sequence"/>
</dbReference>
<keyword evidence="2" id="KW-1185">Reference proteome</keyword>
<dbReference type="AlphaFoldDB" id="A0A2N5XVE5"/>
<accession>A0A2N5XVE5</accession>
<protein>
    <submittedName>
        <fullName evidence="1">Uncharacterized protein</fullName>
    </submittedName>
</protein>
<name>A0A2N5XVE5_9HYPH</name>
<comment type="caution">
    <text evidence="1">The sequence shown here is derived from an EMBL/GenBank/DDBJ whole genome shotgun (WGS) entry which is preliminary data.</text>
</comment>